<evidence type="ECO:0008006" key="3">
    <source>
        <dbReference type="Google" id="ProtNLM"/>
    </source>
</evidence>
<keyword evidence="2" id="KW-1185">Reference proteome</keyword>
<sequence>MATPNPMANTYPIPPLPVSKKTVCIAGIITTVYGLDELDAKVQDVACLWLLHPRLQTQECMAPVAASTVNAWREEKQKPKKGKALGLICVSFDQRNHGSREVDALSNEAWRSGNKTHAQDMFASYHGTAIDTFHLMNYITSYVFPTSQHVIVNHLVLGVSLGGHAGWHCITHDPRITTAVVIIGCPDYVRLMSDRARLSKLATWTDSDPPGSSFLGSTDFPKGLVEAVERYDPAGLLLGEIVSRDDDVYDRVPTASEQQRLVPLMKRSLQGKRILNMAGGDDKLVPYKCGEPFLRWLKKATASDGWFNEGGVVFEDIVFDGVSHDMSPSMVREAHRFIIEALEQTPTEIAGRASKI</sequence>
<dbReference type="SUPFAM" id="SSF53474">
    <property type="entry name" value="alpha/beta-Hydrolases"/>
    <property type="match status" value="1"/>
</dbReference>
<dbReference type="InterPro" id="IPR029058">
    <property type="entry name" value="AB_hydrolase_fold"/>
</dbReference>
<proteinExistence type="predicted"/>
<dbReference type="PANTHER" id="PTHR47381:SF3">
    <property type="entry name" value="ALPHA_BETA-HYDROLASES SUPERFAMILY PROTEIN"/>
    <property type="match status" value="1"/>
</dbReference>
<comment type="caution">
    <text evidence="1">The sequence shown here is derived from an EMBL/GenBank/DDBJ whole genome shotgun (WGS) entry which is preliminary data.</text>
</comment>
<evidence type="ECO:0000313" key="1">
    <source>
        <dbReference type="EMBL" id="KAF6218427.1"/>
    </source>
</evidence>
<dbReference type="RefSeq" id="XP_037147862.1">
    <property type="nucleotide sequence ID" value="XM_037296681.1"/>
</dbReference>
<protein>
    <recommendedName>
        <fullName evidence="3">AB hydrolase-1 domain-containing protein</fullName>
    </recommendedName>
</protein>
<evidence type="ECO:0000313" key="2">
    <source>
        <dbReference type="Proteomes" id="UP000593566"/>
    </source>
</evidence>
<dbReference type="Gene3D" id="3.40.50.1820">
    <property type="entry name" value="alpha/beta hydrolase"/>
    <property type="match status" value="1"/>
</dbReference>
<dbReference type="GeneID" id="59334181"/>
<dbReference type="PANTHER" id="PTHR47381">
    <property type="entry name" value="ALPHA/BETA-HYDROLASES SUPERFAMILY PROTEIN"/>
    <property type="match status" value="1"/>
</dbReference>
<organism evidence="1 2">
    <name type="scientific">Letharia lupina</name>
    <dbReference type="NCBI Taxonomy" id="560253"/>
    <lineage>
        <taxon>Eukaryota</taxon>
        <taxon>Fungi</taxon>
        <taxon>Dikarya</taxon>
        <taxon>Ascomycota</taxon>
        <taxon>Pezizomycotina</taxon>
        <taxon>Lecanoromycetes</taxon>
        <taxon>OSLEUM clade</taxon>
        <taxon>Lecanoromycetidae</taxon>
        <taxon>Lecanorales</taxon>
        <taxon>Lecanorineae</taxon>
        <taxon>Parmeliaceae</taxon>
        <taxon>Letharia</taxon>
    </lineage>
</organism>
<gene>
    <name evidence="1" type="ORF">HO133_005776</name>
</gene>
<accession>A0A8H6C7P7</accession>
<dbReference type="Proteomes" id="UP000593566">
    <property type="component" value="Unassembled WGS sequence"/>
</dbReference>
<reference evidence="1 2" key="1">
    <citation type="journal article" date="2020" name="Genomics">
        <title>Complete, high-quality genomes from long-read metagenomic sequencing of two wolf lichen thalli reveals enigmatic genome architecture.</title>
        <authorList>
            <person name="McKenzie S.K."/>
            <person name="Walston R.F."/>
            <person name="Allen J.L."/>
        </authorList>
    </citation>
    <scope>NUCLEOTIDE SEQUENCE [LARGE SCALE GENOMIC DNA]</scope>
    <source>
        <strain evidence="1">WasteWater1</strain>
    </source>
</reference>
<dbReference type="AlphaFoldDB" id="A0A8H6C7P7"/>
<dbReference type="EMBL" id="JACCJB010000022">
    <property type="protein sequence ID" value="KAF6218427.1"/>
    <property type="molecule type" value="Genomic_DNA"/>
</dbReference>
<name>A0A8H6C7P7_9LECA</name>